<dbReference type="InterPro" id="IPR036615">
    <property type="entry name" value="Mur_ligase_C_dom_sf"/>
</dbReference>
<proteinExistence type="inferred from homology"/>
<dbReference type="SUPFAM" id="SSF53244">
    <property type="entry name" value="MurD-like peptide ligases, peptide-binding domain"/>
    <property type="match status" value="1"/>
</dbReference>
<dbReference type="Pfam" id="PF08245">
    <property type="entry name" value="Mur_ligase_M"/>
    <property type="match status" value="1"/>
</dbReference>
<dbReference type="InterPro" id="IPR004101">
    <property type="entry name" value="Mur_ligase_C"/>
</dbReference>
<evidence type="ECO:0000313" key="17">
    <source>
        <dbReference type="Proteomes" id="UP001407405"/>
    </source>
</evidence>
<dbReference type="Pfam" id="PF02786">
    <property type="entry name" value="CPSase_L_D2"/>
    <property type="match status" value="1"/>
</dbReference>
<name>A0ABU9VNZ3_9CLOT</name>
<comment type="subunit">
    <text evidence="4">Homodimer.</text>
</comment>
<evidence type="ECO:0000256" key="1">
    <source>
        <dbReference type="ARBA" id="ARBA00003184"/>
    </source>
</evidence>
<gene>
    <name evidence="16" type="primary">cphA</name>
    <name evidence="16" type="ORF">AAIG11_00190</name>
</gene>
<evidence type="ECO:0000256" key="11">
    <source>
        <dbReference type="ARBA" id="ARBA00031353"/>
    </source>
</evidence>
<dbReference type="InterPro" id="IPR036565">
    <property type="entry name" value="Mur-like_cat_sf"/>
</dbReference>
<reference evidence="16 17" key="1">
    <citation type="submission" date="2024-04" db="EMBL/GenBank/DDBJ databases">
        <title>Genome sequencing and metabolic network reconstruction of aminoacids and betaine degradation by Anoxynatronum sibiricum.</title>
        <authorList>
            <person name="Detkova E.N."/>
            <person name="Boltjanskaja Y.V."/>
            <person name="Mardanov A.V."/>
            <person name="Kevbrin V."/>
        </authorList>
    </citation>
    <scope>NUCLEOTIDE SEQUENCE [LARGE SCALE GENOMIC DNA]</scope>
    <source>
        <strain evidence="16 17">Z-7981</strain>
    </source>
</reference>
<dbReference type="GO" id="GO:0071160">
    <property type="term" value="F:cyanophycin synthetase activity (L-aspartate-adding)"/>
    <property type="evidence" value="ECO:0007669"/>
    <property type="project" value="UniProtKB-EC"/>
</dbReference>
<evidence type="ECO:0000256" key="2">
    <source>
        <dbReference type="ARBA" id="ARBA00004752"/>
    </source>
</evidence>
<dbReference type="InterPro" id="IPR011761">
    <property type="entry name" value="ATP-grasp"/>
</dbReference>
<dbReference type="Pfam" id="PF02875">
    <property type="entry name" value="Mur_ligase_C"/>
    <property type="match status" value="1"/>
</dbReference>
<dbReference type="Pfam" id="PF18921">
    <property type="entry name" value="Cyanophycin_syn"/>
    <property type="match status" value="1"/>
</dbReference>
<keyword evidence="8 16" id="KW-0436">Ligase</keyword>
<evidence type="ECO:0000256" key="9">
    <source>
        <dbReference type="ARBA" id="ARBA00022741"/>
    </source>
</evidence>
<dbReference type="EMBL" id="JBCITM010000001">
    <property type="protein sequence ID" value="MEN1758877.1"/>
    <property type="molecule type" value="Genomic_DNA"/>
</dbReference>
<dbReference type="InterPro" id="IPR044019">
    <property type="entry name" value="Cyanophycin_syn_N"/>
</dbReference>
<dbReference type="Gene3D" id="3.40.1190.10">
    <property type="entry name" value="Mur-like, catalytic domain"/>
    <property type="match status" value="1"/>
</dbReference>
<dbReference type="GO" id="GO:0071161">
    <property type="term" value="F:cyanophycin synthetase activity (L-arginine-adding)"/>
    <property type="evidence" value="ECO:0007669"/>
    <property type="project" value="UniProtKB-EC"/>
</dbReference>
<dbReference type="SUPFAM" id="SSF53623">
    <property type="entry name" value="MurD-like peptide ligases, catalytic domain"/>
    <property type="match status" value="1"/>
</dbReference>
<dbReference type="EC" id="6.3.2.30" evidence="5"/>
<comment type="caution">
    <text evidence="16">The sequence shown here is derived from an EMBL/GenBank/DDBJ whole genome shotgun (WGS) entry which is preliminary data.</text>
</comment>
<comment type="catalytic activity">
    <reaction evidence="12">
        <text>[L-4-(L-arginin-2-N-yl)aspartate](n)-L-aspartate + L-arginine + ATP = [L-4-(L-arginin-2-N-yl)aspartate](n+1) + ADP + phosphate + H(+)</text>
        <dbReference type="Rhea" id="RHEA:23888"/>
        <dbReference type="Rhea" id="RHEA-COMP:13732"/>
        <dbReference type="Rhea" id="RHEA-COMP:13733"/>
        <dbReference type="ChEBI" id="CHEBI:15378"/>
        <dbReference type="ChEBI" id="CHEBI:30616"/>
        <dbReference type="ChEBI" id="CHEBI:32682"/>
        <dbReference type="ChEBI" id="CHEBI:43474"/>
        <dbReference type="ChEBI" id="CHEBI:137986"/>
        <dbReference type="ChEBI" id="CHEBI:137990"/>
        <dbReference type="ChEBI" id="CHEBI:456216"/>
        <dbReference type="EC" id="6.3.2.30"/>
    </reaction>
</comment>
<evidence type="ECO:0000256" key="13">
    <source>
        <dbReference type="ARBA" id="ARBA00048425"/>
    </source>
</evidence>
<evidence type="ECO:0000259" key="15">
    <source>
        <dbReference type="PROSITE" id="PS50975"/>
    </source>
</evidence>
<comment type="function">
    <text evidence="1">Catalyzes the ATP-dependent polymerization of arginine and aspartate to multi-L-arginyl-poly-L-aspartic acid (cyanophycin; a water-insoluble reserve polymer).</text>
</comment>
<dbReference type="PANTHER" id="PTHR23135:SF18">
    <property type="entry name" value="CYANOPHYCIN SYNTHETASE"/>
    <property type="match status" value="1"/>
</dbReference>
<sequence>MKILEMRAIRGPNYYSRHPVILMQLDIEGLETKPTDMIPGFKDNIARMMPSLQEHKCSPGKVGGFYERLVRGTWAGHVVEHVALELQCLAGHEVAFGKTFDTNETGIYNLVYRYLDYKTGLRAGEMAVELVEKLFRGVTTDVQPLIIELKQIAASSLLGPSTQSIVNEATRRGISHFRLNEDNYVQLGQGVYQRRIQATMMDNTSALGVEIADDKESTKQLLSSMGIPVPKGRSVQTADEAMKAVEDIGFPVVVKPLIGNHGRGITVNVTNAAELLVAYGIAGEVCETVLVEKYLEGFDFRILVIDGKFVAAALREPAYVIGNGKNTIRQLIDEVNKDPNRGIGHERNLTRITADSMTERLLAVKQLTLESILAEGEKRYVKSTANLSAGGTALDVTDHVHPLNQLMAQRISQIIGLNVIGIDIIADSLEKPLHNDSSGVVEVNAAPGFRMHLNPTRGTPRDISAHIVDMLFPPGTPHAVPIVAVTGTNGKTTTTRLISHILGLNGSTVGMTSTDAVIIDNIPILTGDYSGPEGARKVMMDATIDLAVLEVARGGILRRGLGYTESDVGVLLNISSDHLGEGGIDTLEDLTRLKSTVTEAVKPTGHAVFNADDPRVLSCLEKTKGHPILFSRDPEHPALKTNYDGGNLNVTVKEGNFIIQKKGWMSTVASVVEIPITFDGNAGFNIENVMAAIAATAALGLNEVQIRAGLVSFSPSIGQSPGRMNVIDMGEFKVVVDYGHNIGAINATGDFIKGLMPGRKIRMASGVGNRRQEDILAFGRALAMYYDHIVLCDSDPRGRTVGETAQIVNEGLLEGGFTPEMVTLVTDEKEATKVSLEMAKPGDLVVLQADNIAQVIKDVLAHKAKL</sequence>
<keyword evidence="10 14" id="KW-0067">ATP-binding</keyword>
<evidence type="ECO:0000313" key="16">
    <source>
        <dbReference type="EMBL" id="MEN1758877.1"/>
    </source>
</evidence>
<dbReference type="PANTHER" id="PTHR23135">
    <property type="entry name" value="MUR LIGASE FAMILY MEMBER"/>
    <property type="match status" value="1"/>
</dbReference>
<evidence type="ECO:0000256" key="12">
    <source>
        <dbReference type="ARBA" id="ARBA00048094"/>
    </source>
</evidence>
<dbReference type="InterPro" id="IPR013221">
    <property type="entry name" value="Mur_ligase_cen"/>
</dbReference>
<dbReference type="NCBIfam" id="NF010623">
    <property type="entry name" value="PRK14016.1"/>
    <property type="match status" value="1"/>
</dbReference>
<dbReference type="PROSITE" id="PS50975">
    <property type="entry name" value="ATP_GRASP"/>
    <property type="match status" value="1"/>
</dbReference>
<dbReference type="SUPFAM" id="SSF56059">
    <property type="entry name" value="Glutathione synthetase ATP-binding domain-like"/>
    <property type="match status" value="1"/>
</dbReference>
<dbReference type="InterPro" id="IPR018109">
    <property type="entry name" value="Folylpolyglutamate_synth_CS"/>
</dbReference>
<evidence type="ECO:0000256" key="14">
    <source>
        <dbReference type="PROSITE-ProRule" id="PRU00409"/>
    </source>
</evidence>
<keyword evidence="9 14" id="KW-0547">Nucleotide-binding</keyword>
<feature type="domain" description="ATP-grasp" evidence="15">
    <location>
        <begin position="219"/>
        <end position="472"/>
    </location>
</feature>
<evidence type="ECO:0000256" key="7">
    <source>
        <dbReference type="ARBA" id="ARBA00022036"/>
    </source>
</evidence>
<dbReference type="InterPro" id="IPR011810">
    <property type="entry name" value="Cya_phycin_syn"/>
</dbReference>
<organism evidence="16 17">
    <name type="scientific">Anoxynatronum sibiricum</name>
    <dbReference type="NCBI Taxonomy" id="210623"/>
    <lineage>
        <taxon>Bacteria</taxon>
        <taxon>Bacillati</taxon>
        <taxon>Bacillota</taxon>
        <taxon>Clostridia</taxon>
        <taxon>Eubacteriales</taxon>
        <taxon>Clostridiaceae</taxon>
        <taxon>Anoxynatronum</taxon>
    </lineage>
</organism>
<dbReference type="PROSITE" id="PS01011">
    <property type="entry name" value="FOLYLPOLYGLU_SYNT_1"/>
    <property type="match status" value="1"/>
</dbReference>
<comment type="catalytic activity">
    <reaction evidence="13">
        <text>[L-4-(L-arginin-2-N-yl)aspartate](n) + L-aspartate + ATP = [L-4-(L-arginin-2-N-yl)aspartate](n)-L-aspartate + ADP + phosphate + H(+)</text>
        <dbReference type="Rhea" id="RHEA:13277"/>
        <dbReference type="Rhea" id="RHEA-COMP:13728"/>
        <dbReference type="Rhea" id="RHEA-COMP:13733"/>
        <dbReference type="ChEBI" id="CHEBI:15378"/>
        <dbReference type="ChEBI" id="CHEBI:29991"/>
        <dbReference type="ChEBI" id="CHEBI:30616"/>
        <dbReference type="ChEBI" id="CHEBI:43474"/>
        <dbReference type="ChEBI" id="CHEBI:137986"/>
        <dbReference type="ChEBI" id="CHEBI:137990"/>
        <dbReference type="ChEBI" id="CHEBI:456216"/>
        <dbReference type="EC" id="6.3.2.29"/>
    </reaction>
</comment>
<dbReference type="Proteomes" id="UP001407405">
    <property type="component" value="Unassembled WGS sequence"/>
</dbReference>
<dbReference type="RefSeq" id="WP_343184264.1">
    <property type="nucleotide sequence ID" value="NZ_JBCITM010000001.1"/>
</dbReference>
<evidence type="ECO:0000256" key="8">
    <source>
        <dbReference type="ARBA" id="ARBA00022598"/>
    </source>
</evidence>
<evidence type="ECO:0000256" key="3">
    <source>
        <dbReference type="ARBA" id="ARBA00009060"/>
    </source>
</evidence>
<dbReference type="Gene3D" id="3.30.470.20">
    <property type="entry name" value="ATP-grasp fold, B domain"/>
    <property type="match status" value="1"/>
</dbReference>
<evidence type="ECO:0000256" key="4">
    <source>
        <dbReference type="ARBA" id="ARBA00011738"/>
    </source>
</evidence>
<accession>A0ABU9VNZ3</accession>
<dbReference type="NCBIfam" id="TIGR02068">
    <property type="entry name" value="cya_phycin_syn"/>
    <property type="match status" value="1"/>
</dbReference>
<keyword evidence="17" id="KW-1185">Reference proteome</keyword>
<dbReference type="InterPro" id="IPR005479">
    <property type="entry name" value="CPAse_ATP-bd"/>
</dbReference>
<comment type="similarity">
    <text evidence="3">In the C-terminal section; belongs to the MurCDEF family.</text>
</comment>
<dbReference type="Gene3D" id="3.30.1490.20">
    <property type="entry name" value="ATP-grasp fold, A domain"/>
    <property type="match status" value="1"/>
</dbReference>
<dbReference type="InterPro" id="IPR013815">
    <property type="entry name" value="ATP_grasp_subdomain_1"/>
</dbReference>
<protein>
    <recommendedName>
        <fullName evidence="7">Cyanophycin synthetase</fullName>
        <ecNumber evidence="6">6.3.2.29</ecNumber>
        <ecNumber evidence="5">6.3.2.30</ecNumber>
    </recommendedName>
    <alternativeName>
        <fullName evidence="11">Cyanophycin synthase</fullName>
    </alternativeName>
</protein>
<evidence type="ECO:0000256" key="5">
    <source>
        <dbReference type="ARBA" id="ARBA00012968"/>
    </source>
</evidence>
<comment type="pathway">
    <text evidence="2">Cell wall biogenesis; peptidoglycan biosynthesis.</text>
</comment>
<dbReference type="Gene3D" id="3.90.190.20">
    <property type="entry name" value="Mur ligase, C-terminal domain"/>
    <property type="match status" value="1"/>
</dbReference>
<dbReference type="EC" id="6.3.2.29" evidence="6"/>
<evidence type="ECO:0000256" key="10">
    <source>
        <dbReference type="ARBA" id="ARBA00022840"/>
    </source>
</evidence>
<evidence type="ECO:0000256" key="6">
    <source>
        <dbReference type="ARBA" id="ARBA00013005"/>
    </source>
</evidence>